<dbReference type="InterPro" id="IPR041698">
    <property type="entry name" value="Methyltransf_25"/>
</dbReference>
<keyword evidence="2 5" id="KW-0808">Transferase</keyword>
<dbReference type="OrthoDB" id="9760689at2"/>
<dbReference type="UniPathway" id="UPA00078"/>
<evidence type="ECO:0000256" key="1">
    <source>
        <dbReference type="ARBA" id="ARBA00022603"/>
    </source>
</evidence>
<dbReference type="PANTHER" id="PTHR13090:SF1">
    <property type="entry name" value="ARGININE-HYDROXYLASE NDUFAF5, MITOCHONDRIAL"/>
    <property type="match status" value="1"/>
</dbReference>
<organism evidence="7 8">
    <name type="scientific">Neptunomonas concharum</name>
    <dbReference type="NCBI Taxonomy" id="1031538"/>
    <lineage>
        <taxon>Bacteria</taxon>
        <taxon>Pseudomonadati</taxon>
        <taxon>Pseudomonadota</taxon>
        <taxon>Gammaproteobacteria</taxon>
        <taxon>Oceanospirillales</taxon>
        <taxon>Oceanospirillaceae</taxon>
        <taxon>Neptunomonas</taxon>
    </lineage>
</organism>
<evidence type="ECO:0000256" key="3">
    <source>
        <dbReference type="ARBA" id="ARBA00022691"/>
    </source>
</evidence>
<dbReference type="SUPFAM" id="SSF53335">
    <property type="entry name" value="S-adenosyl-L-methionine-dependent methyltransferases"/>
    <property type="match status" value="1"/>
</dbReference>
<evidence type="ECO:0000313" key="8">
    <source>
        <dbReference type="Proteomes" id="UP000324760"/>
    </source>
</evidence>
<dbReference type="NCBIfam" id="TIGR02072">
    <property type="entry name" value="BioC"/>
    <property type="match status" value="1"/>
</dbReference>
<dbReference type="HAMAP" id="MF_00835">
    <property type="entry name" value="BioC"/>
    <property type="match status" value="1"/>
</dbReference>
<keyword evidence="3 5" id="KW-0949">S-adenosyl-L-methionine</keyword>
<sequence>MNKLINKQQVAESFSKAATTYDSVAALQRDIGKALLQRIPMCSPLKVMDLGCGTGYFTDKLSQRFANATLTGLDIAPGMLAYARAHRGLTDVSWVCADAEQLPAHLENYDLIFSSLAIQWCEDITALFASIHRALANNGVAFIATLGPDTLKELRRAWSEVDDYQHVNRFLPAETLLQALPQGLEAEHVSTEIKVLHYQQLKELTQELKGLGAHNMNAGRAKGLTGPARVKAFRSAYEKQRLPQGTLPATYEVYYLKLRKTHG</sequence>
<comment type="catalytic activity">
    <reaction evidence="5">
        <text>malonyl-[ACP] + S-adenosyl-L-methionine = malonyl-[ACP] methyl ester + S-adenosyl-L-homocysteine</text>
        <dbReference type="Rhea" id="RHEA:17105"/>
        <dbReference type="Rhea" id="RHEA-COMP:9623"/>
        <dbReference type="Rhea" id="RHEA-COMP:9954"/>
        <dbReference type="ChEBI" id="CHEBI:57856"/>
        <dbReference type="ChEBI" id="CHEBI:59789"/>
        <dbReference type="ChEBI" id="CHEBI:78449"/>
        <dbReference type="ChEBI" id="CHEBI:78845"/>
        <dbReference type="EC" id="2.1.1.197"/>
    </reaction>
</comment>
<dbReference type="AlphaFoldDB" id="A0A5P1R8K5"/>
<proteinExistence type="inferred from homology"/>
<comment type="similarity">
    <text evidence="5">Belongs to the methyltransferase superfamily.</text>
</comment>
<evidence type="ECO:0000256" key="5">
    <source>
        <dbReference type="HAMAP-Rule" id="MF_00835"/>
    </source>
</evidence>
<dbReference type="EC" id="2.1.1.197" evidence="5"/>
<dbReference type="Pfam" id="PF13649">
    <property type="entry name" value="Methyltransf_25"/>
    <property type="match status" value="1"/>
</dbReference>
<feature type="domain" description="Methyltransferase" evidence="6">
    <location>
        <begin position="47"/>
        <end position="139"/>
    </location>
</feature>
<evidence type="ECO:0000259" key="6">
    <source>
        <dbReference type="Pfam" id="PF13649"/>
    </source>
</evidence>
<dbReference type="PANTHER" id="PTHR13090">
    <property type="entry name" value="ARGININE-HYDROXYLASE NDUFAF5, MITOCHONDRIAL"/>
    <property type="match status" value="1"/>
</dbReference>
<dbReference type="InterPro" id="IPR050602">
    <property type="entry name" value="Malonyl-ACP_OMT"/>
</dbReference>
<keyword evidence="8" id="KW-1185">Reference proteome</keyword>
<evidence type="ECO:0000256" key="2">
    <source>
        <dbReference type="ARBA" id="ARBA00022679"/>
    </source>
</evidence>
<dbReference type="GO" id="GO:0032259">
    <property type="term" value="P:methylation"/>
    <property type="evidence" value="ECO:0007669"/>
    <property type="project" value="UniProtKB-KW"/>
</dbReference>
<dbReference type="CDD" id="cd02440">
    <property type="entry name" value="AdoMet_MTases"/>
    <property type="match status" value="1"/>
</dbReference>
<dbReference type="GO" id="GO:0102130">
    <property type="term" value="F:malonyl-CoA methyltransferase activity"/>
    <property type="evidence" value="ECO:0007669"/>
    <property type="project" value="UniProtKB-EC"/>
</dbReference>
<dbReference type="InterPro" id="IPR029063">
    <property type="entry name" value="SAM-dependent_MTases_sf"/>
</dbReference>
<dbReference type="EMBL" id="CP043869">
    <property type="protein sequence ID" value="QEQ95927.1"/>
    <property type="molecule type" value="Genomic_DNA"/>
</dbReference>
<dbReference type="Gene3D" id="3.40.50.150">
    <property type="entry name" value="Vaccinia Virus protein VP39"/>
    <property type="match status" value="1"/>
</dbReference>
<dbReference type="RefSeq" id="WP_138986632.1">
    <property type="nucleotide sequence ID" value="NZ_CP043869.1"/>
</dbReference>
<keyword evidence="1 5" id="KW-0489">Methyltransferase</keyword>
<comment type="function">
    <text evidence="5">Converts the free carboxyl group of a malonyl-thioester to its methyl ester by transfer of a methyl group from S-adenosyl-L-methionine (SAM). It allows to synthesize pimeloyl-ACP via the fatty acid synthetic pathway.</text>
</comment>
<dbReference type="KEGG" id="ncu:F0U83_03960"/>
<comment type="pathway">
    <text evidence="5">Cofactor biosynthesis; biotin biosynthesis.</text>
</comment>
<evidence type="ECO:0000256" key="4">
    <source>
        <dbReference type="ARBA" id="ARBA00022756"/>
    </source>
</evidence>
<dbReference type="GO" id="GO:0009102">
    <property type="term" value="P:biotin biosynthetic process"/>
    <property type="evidence" value="ECO:0007669"/>
    <property type="project" value="UniProtKB-UniRule"/>
</dbReference>
<accession>A0A5P1R8K5</accession>
<gene>
    <name evidence="5 7" type="primary">bioC</name>
    <name evidence="7" type="ORF">F0U83_03960</name>
</gene>
<dbReference type="GO" id="GO:0010340">
    <property type="term" value="F:carboxyl-O-methyltransferase activity"/>
    <property type="evidence" value="ECO:0007669"/>
    <property type="project" value="UniProtKB-UniRule"/>
</dbReference>
<evidence type="ECO:0000313" key="7">
    <source>
        <dbReference type="EMBL" id="QEQ95927.1"/>
    </source>
</evidence>
<dbReference type="InterPro" id="IPR011814">
    <property type="entry name" value="BioC"/>
</dbReference>
<dbReference type="Proteomes" id="UP000324760">
    <property type="component" value="Chromosome"/>
</dbReference>
<reference evidence="7 8" key="1">
    <citation type="journal article" date="2019" name="Biochem. Eng. J.">
        <title>Metabolic engineering of the marine bacteria Neptunomonas concharum for the production of acetoin and meso-2,3-butanediol from acetate.</title>
        <authorList>
            <person name="Li W."/>
            <person name="Pu N."/>
            <person name="Liu C.-X."/>
            <person name="Yuan Q.-P."/>
            <person name="Li Z.-J."/>
        </authorList>
    </citation>
    <scope>NUCLEOTIDE SEQUENCE [LARGE SCALE GENOMIC DNA]</scope>
    <source>
        <strain evidence="7 8">JCM17730</strain>
    </source>
</reference>
<protein>
    <recommendedName>
        <fullName evidence="5">Malonyl-[acyl-carrier protein] O-methyltransferase</fullName>
        <shortName evidence="5">Malonyl-ACP O-methyltransferase</shortName>
        <ecNumber evidence="5">2.1.1.197</ecNumber>
    </recommendedName>
    <alternativeName>
        <fullName evidence="5">Biotin synthesis protein BioC</fullName>
    </alternativeName>
</protein>
<name>A0A5P1R8K5_9GAMM</name>
<keyword evidence="4 5" id="KW-0093">Biotin biosynthesis</keyword>